<keyword evidence="2" id="KW-1185">Reference proteome</keyword>
<dbReference type="Pfam" id="PF11736">
    <property type="entry name" value="DUF3299"/>
    <property type="match status" value="1"/>
</dbReference>
<proteinExistence type="predicted"/>
<dbReference type="Gene3D" id="2.40.50.870">
    <property type="entry name" value="Protein of unknown function (DUF3299)"/>
    <property type="match status" value="1"/>
</dbReference>
<reference evidence="1" key="1">
    <citation type="journal article" date="2014" name="Int. J. Syst. Evol. Microbiol.">
        <title>Complete genome sequence of Corynebacterium casei LMG S-19264T (=DSM 44701T), isolated from a smear-ripened cheese.</title>
        <authorList>
            <consortium name="US DOE Joint Genome Institute (JGI-PGF)"/>
            <person name="Walter F."/>
            <person name="Albersmeier A."/>
            <person name="Kalinowski J."/>
            <person name="Ruckert C."/>
        </authorList>
    </citation>
    <scope>NUCLEOTIDE SEQUENCE</scope>
    <source>
        <strain evidence="1">NBRC 110023</strain>
    </source>
</reference>
<comment type="caution">
    <text evidence="1">The sequence shown here is derived from an EMBL/GenBank/DDBJ whole genome shotgun (WGS) entry which is preliminary data.</text>
</comment>
<dbReference type="Proteomes" id="UP001156601">
    <property type="component" value="Unassembled WGS sequence"/>
</dbReference>
<dbReference type="EMBL" id="BSOT01000002">
    <property type="protein sequence ID" value="GLR69193.1"/>
    <property type="molecule type" value="Genomic_DNA"/>
</dbReference>
<name>A0AA37STM1_9ALTE</name>
<evidence type="ECO:0000313" key="1">
    <source>
        <dbReference type="EMBL" id="GLR69193.1"/>
    </source>
</evidence>
<evidence type="ECO:0008006" key="3">
    <source>
        <dbReference type="Google" id="ProtNLM"/>
    </source>
</evidence>
<reference evidence="1" key="2">
    <citation type="submission" date="2023-01" db="EMBL/GenBank/DDBJ databases">
        <title>Draft genome sequence of Agaribacter marinus strain NBRC 110023.</title>
        <authorList>
            <person name="Sun Q."/>
            <person name="Mori K."/>
        </authorList>
    </citation>
    <scope>NUCLEOTIDE SEQUENCE</scope>
    <source>
        <strain evidence="1">NBRC 110023</strain>
    </source>
</reference>
<protein>
    <recommendedName>
        <fullName evidence="3">DUF3299 domain-containing protein</fullName>
    </recommendedName>
</protein>
<sequence>MFSLSFFEKARFASFFYLRFVFIQMFKGLRMHGKYFFLSVCLLSFTFALNAQAPKELYWEDLVPTDFVVPEAPPPAIDHEGNMTQAQPNAPLVESLDGMLVKIPGFVVPLEGDPDALTEFLLVPYFGACIHVPPPPSNQIVYVRFSEPVPIDNLYDAVWVTGRLSTQGWKGDIASVGYRLSGSAVSAF</sequence>
<evidence type="ECO:0000313" key="2">
    <source>
        <dbReference type="Proteomes" id="UP001156601"/>
    </source>
</evidence>
<dbReference type="AlphaFoldDB" id="A0AA37STM1"/>
<gene>
    <name evidence="1" type="ORF">GCM10007852_01010</name>
</gene>
<accession>A0AA37STM1</accession>
<organism evidence="1 2">
    <name type="scientific">Agaribacter marinus</name>
    <dbReference type="NCBI Taxonomy" id="1431249"/>
    <lineage>
        <taxon>Bacteria</taxon>
        <taxon>Pseudomonadati</taxon>
        <taxon>Pseudomonadota</taxon>
        <taxon>Gammaproteobacteria</taxon>
        <taxon>Alteromonadales</taxon>
        <taxon>Alteromonadaceae</taxon>
        <taxon>Agaribacter</taxon>
    </lineage>
</organism>
<dbReference type="InterPro" id="IPR021727">
    <property type="entry name" value="DUF3299"/>
</dbReference>